<keyword evidence="3" id="KW-0540">Nuclease</keyword>
<dbReference type="InterPro" id="IPR012337">
    <property type="entry name" value="RNaseH-like_sf"/>
</dbReference>
<sequence length="170" mass="17489">MFVLGIDPGLTRCGYGVVSRNRAGPAQFAVRVAGVFETKKDDAVEVRLGTLANDIEALLDEVAPDAVSIERIFFQSNAHTAISVAQASGIVIGASAKRGIPVVQYSPNEVKQAVVGHGNAEKAQVGAMVAQLFGLDTPPSPPDVADAMALAVCHLTSSRLHAAIASAGVS</sequence>
<accession>A0A6J6ZV64</accession>
<dbReference type="InterPro" id="IPR020563">
    <property type="entry name" value="X-over_junc_endoDNase_Mg_BS"/>
</dbReference>
<dbReference type="PRINTS" id="PR00696">
    <property type="entry name" value="RSOLVASERUVC"/>
</dbReference>
<dbReference type="NCBIfam" id="NF000711">
    <property type="entry name" value="PRK00039.2-1"/>
    <property type="match status" value="1"/>
</dbReference>
<name>A0A6J6ZV64_9ZZZZ</name>
<evidence type="ECO:0000313" key="12">
    <source>
        <dbReference type="EMBL" id="CAB4824324.1"/>
    </source>
</evidence>
<keyword evidence="8" id="KW-0460">Magnesium</keyword>
<dbReference type="GO" id="GO:0046872">
    <property type="term" value="F:metal ion binding"/>
    <property type="evidence" value="ECO:0007669"/>
    <property type="project" value="UniProtKB-KW"/>
</dbReference>
<organism evidence="12">
    <name type="scientific">freshwater metagenome</name>
    <dbReference type="NCBI Taxonomy" id="449393"/>
    <lineage>
        <taxon>unclassified sequences</taxon>
        <taxon>metagenomes</taxon>
        <taxon>ecological metagenomes</taxon>
    </lineage>
</organism>
<protein>
    <submittedName>
        <fullName evidence="12">Unannotated protein</fullName>
    </submittedName>
</protein>
<evidence type="ECO:0000256" key="10">
    <source>
        <dbReference type="ARBA" id="ARBA00023172"/>
    </source>
</evidence>
<keyword evidence="9" id="KW-0238">DNA-binding</keyword>
<evidence type="ECO:0000256" key="6">
    <source>
        <dbReference type="ARBA" id="ARBA00022763"/>
    </source>
</evidence>
<comment type="similarity">
    <text evidence="1">Belongs to the RuvC family.</text>
</comment>
<keyword evidence="4" id="KW-0479">Metal-binding</keyword>
<keyword evidence="11" id="KW-0234">DNA repair</keyword>
<dbReference type="HAMAP" id="MF_00034">
    <property type="entry name" value="RuvC"/>
    <property type="match status" value="1"/>
</dbReference>
<reference evidence="12" key="1">
    <citation type="submission" date="2020-05" db="EMBL/GenBank/DDBJ databases">
        <authorList>
            <person name="Chiriac C."/>
            <person name="Salcher M."/>
            <person name="Ghai R."/>
            <person name="Kavagutti S V."/>
        </authorList>
    </citation>
    <scope>NUCLEOTIDE SEQUENCE</scope>
</reference>
<dbReference type="InterPro" id="IPR002176">
    <property type="entry name" value="X-over_junc_endoDNase_RuvC"/>
</dbReference>
<dbReference type="GO" id="GO:0006281">
    <property type="term" value="P:DNA repair"/>
    <property type="evidence" value="ECO:0007669"/>
    <property type="project" value="UniProtKB-KW"/>
</dbReference>
<evidence type="ECO:0000313" key="14">
    <source>
        <dbReference type="EMBL" id="CAB5024597.1"/>
    </source>
</evidence>
<dbReference type="SUPFAM" id="SSF53098">
    <property type="entry name" value="Ribonuclease H-like"/>
    <property type="match status" value="1"/>
</dbReference>
<keyword evidence="6" id="KW-0227">DNA damage</keyword>
<evidence type="ECO:0000256" key="11">
    <source>
        <dbReference type="ARBA" id="ARBA00023204"/>
    </source>
</evidence>
<dbReference type="EMBL" id="CAFBPM010000010">
    <property type="protein sequence ID" value="CAB5024597.1"/>
    <property type="molecule type" value="Genomic_DNA"/>
</dbReference>
<dbReference type="FunFam" id="3.30.420.10:FF:000002">
    <property type="entry name" value="Crossover junction endodeoxyribonuclease RuvC"/>
    <property type="match status" value="1"/>
</dbReference>
<dbReference type="InterPro" id="IPR036397">
    <property type="entry name" value="RNaseH_sf"/>
</dbReference>
<dbReference type="Gene3D" id="3.30.420.10">
    <property type="entry name" value="Ribonuclease H-like superfamily/Ribonuclease H"/>
    <property type="match status" value="1"/>
</dbReference>
<dbReference type="NCBIfam" id="TIGR00228">
    <property type="entry name" value="ruvC"/>
    <property type="match status" value="1"/>
</dbReference>
<evidence type="ECO:0000256" key="5">
    <source>
        <dbReference type="ARBA" id="ARBA00022759"/>
    </source>
</evidence>
<evidence type="ECO:0000256" key="4">
    <source>
        <dbReference type="ARBA" id="ARBA00022723"/>
    </source>
</evidence>
<evidence type="ECO:0000256" key="7">
    <source>
        <dbReference type="ARBA" id="ARBA00022801"/>
    </source>
</evidence>
<dbReference type="GO" id="GO:0006310">
    <property type="term" value="P:DNA recombination"/>
    <property type="evidence" value="ECO:0007669"/>
    <property type="project" value="UniProtKB-KW"/>
</dbReference>
<dbReference type="CDD" id="cd16962">
    <property type="entry name" value="RuvC"/>
    <property type="match status" value="1"/>
</dbReference>
<dbReference type="Pfam" id="PF02075">
    <property type="entry name" value="RuvC"/>
    <property type="match status" value="1"/>
</dbReference>
<evidence type="ECO:0000256" key="3">
    <source>
        <dbReference type="ARBA" id="ARBA00022722"/>
    </source>
</evidence>
<dbReference type="EMBL" id="CAFABE010000021">
    <property type="protein sequence ID" value="CAB4824324.1"/>
    <property type="molecule type" value="Genomic_DNA"/>
</dbReference>
<dbReference type="AlphaFoldDB" id="A0A6J6ZV64"/>
<dbReference type="PANTHER" id="PTHR30194:SF3">
    <property type="entry name" value="CROSSOVER JUNCTION ENDODEOXYRIBONUCLEASE RUVC"/>
    <property type="match status" value="1"/>
</dbReference>
<keyword evidence="5" id="KW-0255">Endonuclease</keyword>
<dbReference type="EMBL" id="CAFBLT010000001">
    <property type="protein sequence ID" value="CAB4858667.1"/>
    <property type="molecule type" value="Genomic_DNA"/>
</dbReference>
<proteinExistence type="inferred from homology"/>
<dbReference type="GO" id="GO:0008821">
    <property type="term" value="F:crossover junction DNA endonuclease activity"/>
    <property type="evidence" value="ECO:0007669"/>
    <property type="project" value="InterPro"/>
</dbReference>
<dbReference type="PANTHER" id="PTHR30194">
    <property type="entry name" value="CROSSOVER JUNCTION ENDODEOXYRIBONUCLEASE RUVC"/>
    <property type="match status" value="1"/>
</dbReference>
<dbReference type="PROSITE" id="PS01321">
    <property type="entry name" value="RUVC"/>
    <property type="match status" value="1"/>
</dbReference>
<keyword evidence="10" id="KW-0233">DNA recombination</keyword>
<evidence type="ECO:0000256" key="2">
    <source>
        <dbReference type="ARBA" id="ARBA00022490"/>
    </source>
</evidence>
<evidence type="ECO:0000256" key="1">
    <source>
        <dbReference type="ARBA" id="ARBA00009518"/>
    </source>
</evidence>
<gene>
    <name evidence="12" type="ORF">UFOPK3164_00638</name>
    <name evidence="13" type="ORF">UFOPK3427_00045</name>
    <name evidence="14" type="ORF">UFOPK4112_01126</name>
</gene>
<evidence type="ECO:0000256" key="8">
    <source>
        <dbReference type="ARBA" id="ARBA00022842"/>
    </source>
</evidence>
<keyword evidence="2" id="KW-0963">Cytoplasm</keyword>
<evidence type="ECO:0000313" key="13">
    <source>
        <dbReference type="EMBL" id="CAB4858667.1"/>
    </source>
</evidence>
<dbReference type="GO" id="GO:0003677">
    <property type="term" value="F:DNA binding"/>
    <property type="evidence" value="ECO:0007669"/>
    <property type="project" value="UniProtKB-KW"/>
</dbReference>
<keyword evidence="7" id="KW-0378">Hydrolase</keyword>
<evidence type="ECO:0000256" key="9">
    <source>
        <dbReference type="ARBA" id="ARBA00023125"/>
    </source>
</evidence>